<evidence type="ECO:0000313" key="3">
    <source>
        <dbReference type="Proteomes" id="UP000076154"/>
    </source>
</evidence>
<evidence type="ECO:0000256" key="1">
    <source>
        <dbReference type="SAM" id="MobiDB-lite"/>
    </source>
</evidence>
<feature type="compositionally biased region" description="Low complexity" evidence="1">
    <location>
        <begin position="233"/>
        <end position="244"/>
    </location>
</feature>
<feature type="region of interest" description="Disordered" evidence="1">
    <location>
        <begin position="32"/>
        <end position="56"/>
    </location>
</feature>
<comment type="caution">
    <text evidence="2">The sequence shown here is derived from an EMBL/GenBank/DDBJ whole genome shotgun (WGS) entry which is preliminary data.</text>
</comment>
<feature type="region of interest" description="Disordered" evidence="1">
    <location>
        <begin position="183"/>
        <end position="269"/>
    </location>
</feature>
<keyword evidence="3" id="KW-1185">Reference proteome</keyword>
<dbReference type="AlphaFoldDB" id="A0A369K4U9"/>
<protein>
    <submittedName>
        <fullName evidence="2">Uncharacterized protein</fullName>
    </submittedName>
</protein>
<name>A0A369K4U9_HYPMA</name>
<feature type="compositionally biased region" description="Basic and acidic residues" evidence="1">
    <location>
        <begin position="259"/>
        <end position="269"/>
    </location>
</feature>
<sequence>MTMPKLGKLDLDMLNFPTECVRNVALRDHSPTLYSEESPSTEASTLPQLTPGPPAQDVTWIQVHRSEWNADRDRIRTPLAPEIKDMESFSQGTGVGSFEDLLDAGPIDGDLFYHPPENSGSLGLLPEFDSDVSLSIKTWREEVYANAPPSVQIGVTDLPEDDIDREALDAANSLSGIKLEHQDQEAAAADDGLSMEHCIPTPTSMIASTAPRVTKRARSRTPDESRRTRPRPRSQSLSSIQSFSHNYDDFSSAPWRPKSVREDYRPPFD</sequence>
<dbReference type="Proteomes" id="UP000076154">
    <property type="component" value="Unassembled WGS sequence"/>
</dbReference>
<organism evidence="2 3">
    <name type="scientific">Hypsizygus marmoreus</name>
    <name type="common">White beech mushroom</name>
    <name type="synonym">Agaricus marmoreus</name>
    <dbReference type="NCBI Taxonomy" id="39966"/>
    <lineage>
        <taxon>Eukaryota</taxon>
        <taxon>Fungi</taxon>
        <taxon>Dikarya</taxon>
        <taxon>Basidiomycota</taxon>
        <taxon>Agaricomycotina</taxon>
        <taxon>Agaricomycetes</taxon>
        <taxon>Agaricomycetidae</taxon>
        <taxon>Agaricales</taxon>
        <taxon>Tricholomatineae</taxon>
        <taxon>Lyophyllaceae</taxon>
        <taxon>Hypsizygus</taxon>
    </lineage>
</organism>
<evidence type="ECO:0000313" key="2">
    <source>
        <dbReference type="EMBL" id="RDB27797.1"/>
    </source>
</evidence>
<feature type="compositionally biased region" description="Polar residues" evidence="1">
    <location>
        <begin position="32"/>
        <end position="48"/>
    </location>
</feature>
<dbReference type="EMBL" id="LUEZ02000013">
    <property type="protein sequence ID" value="RDB27797.1"/>
    <property type="molecule type" value="Genomic_DNA"/>
</dbReference>
<accession>A0A369K4U9</accession>
<dbReference type="OrthoDB" id="2903551at2759"/>
<reference evidence="2" key="1">
    <citation type="submission" date="2018-04" db="EMBL/GenBank/DDBJ databases">
        <title>Whole genome sequencing of Hypsizygus marmoreus.</title>
        <authorList>
            <person name="Choi I.-G."/>
            <person name="Min B."/>
            <person name="Kim J.-G."/>
            <person name="Kim S."/>
            <person name="Oh Y.-L."/>
            <person name="Kong W.-S."/>
            <person name="Park H."/>
            <person name="Jeong J."/>
            <person name="Song E.-S."/>
        </authorList>
    </citation>
    <scope>NUCLEOTIDE SEQUENCE [LARGE SCALE GENOMIC DNA]</scope>
    <source>
        <strain evidence="2">51987-8</strain>
    </source>
</reference>
<proteinExistence type="predicted"/>
<gene>
    <name evidence="2" type="ORF">Hypma_002157</name>
</gene>
<dbReference type="InParanoid" id="A0A369K4U9"/>